<dbReference type="AlphaFoldDB" id="A0A5Y4Z6H1"/>
<organism evidence="2">
    <name type="scientific">Salmonella enterica</name>
    <name type="common">Salmonella choleraesuis</name>
    <dbReference type="NCBI Taxonomy" id="28901"/>
    <lineage>
        <taxon>Bacteria</taxon>
        <taxon>Pseudomonadati</taxon>
        <taxon>Pseudomonadota</taxon>
        <taxon>Gammaproteobacteria</taxon>
        <taxon>Enterobacterales</taxon>
        <taxon>Enterobacteriaceae</taxon>
        <taxon>Salmonella</taxon>
    </lineage>
</organism>
<keyword evidence="1" id="KW-0812">Transmembrane</keyword>
<feature type="transmembrane region" description="Helical" evidence="1">
    <location>
        <begin position="45"/>
        <end position="63"/>
    </location>
</feature>
<reference evidence="2" key="1">
    <citation type="submission" date="2019-07" db="EMBL/GenBank/DDBJ databases">
        <authorList>
            <consortium name="PulseNet: The National Subtyping Network for Foodborne Disease Surveillance"/>
            <person name="Tarr C.L."/>
            <person name="Trees E."/>
            <person name="Katz L.S."/>
            <person name="Carleton-Romer H.A."/>
            <person name="Stroika S."/>
            <person name="Kucerova Z."/>
            <person name="Roache K.F."/>
            <person name="Sabol A.L."/>
            <person name="Besser J."/>
            <person name="Gerner-Smidt P."/>
        </authorList>
    </citation>
    <scope>NUCLEOTIDE SEQUENCE</scope>
    <source>
        <strain evidence="2">PNUSAS085721</strain>
    </source>
</reference>
<evidence type="ECO:0000313" key="2">
    <source>
        <dbReference type="EMBL" id="ECK3026945.1"/>
    </source>
</evidence>
<keyword evidence="1" id="KW-1133">Transmembrane helix</keyword>
<protein>
    <submittedName>
        <fullName evidence="2">Uncharacterized protein</fullName>
    </submittedName>
</protein>
<comment type="caution">
    <text evidence="2">The sequence shown here is derived from an EMBL/GenBank/DDBJ whole genome shotgun (WGS) entry which is preliminary data.</text>
</comment>
<sequence length="135" mass="15227">MNMNINPMERYLNLFIAYLHEPLGIACVSIVVILIVWMCYRDPDLWYWVLCVAAIVLVSYAILYSSGETELKKEEWKKWASEHCQIVAKKDGSTSLETGIGVTTNGQAATGVFTNSTSDQTAFKCDDGITYWKND</sequence>
<accession>A0A5Y4Z6H1</accession>
<keyword evidence="1" id="KW-0472">Membrane</keyword>
<evidence type="ECO:0000256" key="1">
    <source>
        <dbReference type="SAM" id="Phobius"/>
    </source>
</evidence>
<gene>
    <name evidence="2" type="ORF">FQZ74_07805</name>
</gene>
<dbReference type="EMBL" id="AAJBIP010000029">
    <property type="protein sequence ID" value="ECK3026945.1"/>
    <property type="molecule type" value="Genomic_DNA"/>
</dbReference>
<name>A0A5Y4Z6H1_SALER</name>
<proteinExistence type="predicted"/>
<feature type="transmembrane region" description="Helical" evidence="1">
    <location>
        <begin position="12"/>
        <end position="39"/>
    </location>
</feature>